<dbReference type="SMART" id="SM00052">
    <property type="entry name" value="EAL"/>
    <property type="match status" value="1"/>
</dbReference>
<sequence>MFDISEFYLAAGILSTLLVVVGALTLLLKKQENWLVIISLILGNAFCYAVLFANVNHEIKNVLLLSSAVTALFAAPFVWREMLVKPLDYPVQWTLQLTVLSILIANQFLLKSSLILVTPIILVSVGVIFSCIFDFRALSHVHEETKHELDAKRVAVGLDLATGLPNKLAFSERIEKWLFVHPNEKINIVVFKFTRFNELNALIGHNNADLVKIQLITRLKASLAKNQSVLNLSDGFDLAPFATVGGVDFATAIRADKNNFATESFIGLLKTTIKEPIVVDSTAVDVGIQFGIASYPSQAQSVEHLIENAYIAMNLAQNTDSSVYFDQKQQSDIVVNRTIISQLKEDLKQQRFILYVQPQVALNSKQVVGGEVLVRWNREDKGIVSADEFIRLAEQSGIIYQLNLWAIEMAIKTLSDFKEKGLPQTLSVNVSNRELFQSQLVETVLGLLEKYMVEPEKLVIEVKESAFAINQHKALKVARLFQQAGVKVAIDDFGKDRTAIGTFNNFTPYYLKVDCRHLSSGKPGEQINTYINAIIGMAKTLQLPVIAQGIEAETTETQLLDLGCDVGQGFLYSKPFELEGFSVWLEQWKRNLNRFDS</sequence>
<dbReference type="AlphaFoldDB" id="A0A975HHN7"/>
<dbReference type="Gene3D" id="3.20.20.450">
    <property type="entry name" value="EAL domain"/>
    <property type="match status" value="1"/>
</dbReference>
<dbReference type="PROSITE" id="PS50883">
    <property type="entry name" value="EAL"/>
    <property type="match status" value="1"/>
</dbReference>
<evidence type="ECO:0000313" key="4">
    <source>
        <dbReference type="EMBL" id="QTH63376.1"/>
    </source>
</evidence>
<keyword evidence="5" id="KW-1185">Reference proteome</keyword>
<dbReference type="InterPro" id="IPR001633">
    <property type="entry name" value="EAL_dom"/>
</dbReference>
<proteinExistence type="predicted"/>
<feature type="domain" description="EAL" evidence="2">
    <location>
        <begin position="336"/>
        <end position="589"/>
    </location>
</feature>
<dbReference type="InterPro" id="IPR029787">
    <property type="entry name" value="Nucleotide_cyclase"/>
</dbReference>
<feature type="transmembrane region" description="Helical" evidence="1">
    <location>
        <begin position="91"/>
        <end position="109"/>
    </location>
</feature>
<dbReference type="InterPro" id="IPR000160">
    <property type="entry name" value="GGDEF_dom"/>
</dbReference>
<feature type="domain" description="GGDEF" evidence="3">
    <location>
        <begin position="184"/>
        <end position="327"/>
    </location>
</feature>
<organism evidence="4 5">
    <name type="scientific">Psychrosphaera ytuae</name>
    <dbReference type="NCBI Taxonomy" id="2820710"/>
    <lineage>
        <taxon>Bacteria</taxon>
        <taxon>Pseudomonadati</taxon>
        <taxon>Pseudomonadota</taxon>
        <taxon>Gammaproteobacteria</taxon>
        <taxon>Alteromonadales</taxon>
        <taxon>Pseudoalteromonadaceae</taxon>
        <taxon>Psychrosphaera</taxon>
    </lineage>
</organism>
<keyword evidence="1" id="KW-0472">Membrane</keyword>
<evidence type="ECO:0000259" key="2">
    <source>
        <dbReference type="PROSITE" id="PS50883"/>
    </source>
</evidence>
<dbReference type="CDD" id="cd01948">
    <property type="entry name" value="EAL"/>
    <property type="match status" value="1"/>
</dbReference>
<dbReference type="InterPro" id="IPR050706">
    <property type="entry name" value="Cyclic-di-GMP_PDE-like"/>
</dbReference>
<dbReference type="PROSITE" id="PS50887">
    <property type="entry name" value="GGDEF"/>
    <property type="match status" value="1"/>
</dbReference>
<dbReference type="Gene3D" id="3.30.70.270">
    <property type="match status" value="1"/>
</dbReference>
<dbReference type="InterPro" id="IPR035919">
    <property type="entry name" value="EAL_sf"/>
</dbReference>
<evidence type="ECO:0000256" key="1">
    <source>
        <dbReference type="SAM" id="Phobius"/>
    </source>
</evidence>
<feature type="transmembrane region" description="Helical" evidence="1">
    <location>
        <begin position="114"/>
        <end position="135"/>
    </location>
</feature>
<dbReference type="SUPFAM" id="SSF141868">
    <property type="entry name" value="EAL domain-like"/>
    <property type="match status" value="1"/>
</dbReference>
<feature type="transmembrane region" description="Helical" evidence="1">
    <location>
        <begin position="7"/>
        <end position="28"/>
    </location>
</feature>
<dbReference type="Pfam" id="PF00563">
    <property type="entry name" value="EAL"/>
    <property type="match status" value="1"/>
</dbReference>
<dbReference type="PANTHER" id="PTHR33121:SF70">
    <property type="entry name" value="SIGNALING PROTEIN YKOW"/>
    <property type="match status" value="1"/>
</dbReference>
<evidence type="ECO:0000313" key="5">
    <source>
        <dbReference type="Proteomes" id="UP000682739"/>
    </source>
</evidence>
<gene>
    <name evidence="4" type="ORF">J1N51_11625</name>
</gene>
<dbReference type="RefSeq" id="WP_208831433.1">
    <property type="nucleotide sequence ID" value="NZ_CP072110.1"/>
</dbReference>
<dbReference type="SUPFAM" id="SSF55073">
    <property type="entry name" value="Nucleotide cyclase"/>
    <property type="match status" value="1"/>
</dbReference>
<keyword evidence="1" id="KW-0812">Transmembrane</keyword>
<name>A0A975HHN7_9GAMM</name>
<dbReference type="EMBL" id="CP072110">
    <property type="protein sequence ID" value="QTH63376.1"/>
    <property type="molecule type" value="Genomic_DNA"/>
</dbReference>
<dbReference type="GO" id="GO:0071111">
    <property type="term" value="F:cyclic-guanylate-specific phosphodiesterase activity"/>
    <property type="evidence" value="ECO:0007669"/>
    <property type="project" value="InterPro"/>
</dbReference>
<feature type="transmembrane region" description="Helical" evidence="1">
    <location>
        <begin position="62"/>
        <end position="79"/>
    </location>
</feature>
<dbReference type="Pfam" id="PF00990">
    <property type="entry name" value="GGDEF"/>
    <property type="match status" value="1"/>
</dbReference>
<feature type="transmembrane region" description="Helical" evidence="1">
    <location>
        <begin position="34"/>
        <end position="55"/>
    </location>
</feature>
<keyword evidence="1" id="KW-1133">Transmembrane helix</keyword>
<dbReference type="Proteomes" id="UP000682739">
    <property type="component" value="Chromosome"/>
</dbReference>
<dbReference type="PANTHER" id="PTHR33121">
    <property type="entry name" value="CYCLIC DI-GMP PHOSPHODIESTERASE PDEF"/>
    <property type="match status" value="1"/>
</dbReference>
<evidence type="ECO:0000259" key="3">
    <source>
        <dbReference type="PROSITE" id="PS50887"/>
    </source>
</evidence>
<dbReference type="KEGG" id="psym:J1N51_11625"/>
<protein>
    <submittedName>
        <fullName evidence="4">EAL domain-containing protein</fullName>
    </submittedName>
</protein>
<dbReference type="InterPro" id="IPR043128">
    <property type="entry name" value="Rev_trsase/Diguanyl_cyclase"/>
</dbReference>
<dbReference type="SMART" id="SM00267">
    <property type="entry name" value="GGDEF"/>
    <property type="match status" value="1"/>
</dbReference>
<accession>A0A975HHN7</accession>
<reference evidence="4" key="1">
    <citation type="submission" date="2021-03" db="EMBL/GenBank/DDBJ databases">
        <title>Description of Psychrosphaera ytuae sp. nov. isolated from deep sea sediment of South China Sea.</title>
        <authorList>
            <person name="Zhang J."/>
            <person name="Xu X.-D."/>
        </authorList>
    </citation>
    <scope>NUCLEOTIDE SEQUENCE</scope>
    <source>
        <strain evidence="4">MTZ26</strain>
    </source>
</reference>